<dbReference type="Gene3D" id="2.60.40.2440">
    <property type="entry name" value="Carbohydrate binding type-21 domain"/>
    <property type="match status" value="1"/>
</dbReference>
<dbReference type="GO" id="GO:0008157">
    <property type="term" value="F:protein phosphatase 1 binding"/>
    <property type="evidence" value="ECO:0007669"/>
    <property type="project" value="TreeGrafter"/>
</dbReference>
<evidence type="ECO:0000313" key="4">
    <source>
        <dbReference type="Proteomes" id="UP000193560"/>
    </source>
</evidence>
<keyword evidence="4" id="KW-1185">Reference proteome</keyword>
<dbReference type="GO" id="GO:0005979">
    <property type="term" value="P:regulation of glycogen biosynthetic process"/>
    <property type="evidence" value="ECO:0007669"/>
    <property type="project" value="TreeGrafter"/>
</dbReference>
<name>A0A1X2I331_9FUNG</name>
<dbReference type="Proteomes" id="UP000193560">
    <property type="component" value="Unassembled WGS sequence"/>
</dbReference>
<comment type="caution">
    <text evidence="3">The sequence shown here is derived from an EMBL/GenBank/DDBJ whole genome shotgun (WGS) entry which is preliminary data.</text>
</comment>
<accession>A0A1X2I331</accession>
<dbReference type="InterPro" id="IPR005036">
    <property type="entry name" value="CBM21_dom"/>
</dbReference>
<evidence type="ECO:0000313" key="3">
    <source>
        <dbReference type="EMBL" id="ORZ08352.1"/>
    </source>
</evidence>
<evidence type="ECO:0000256" key="1">
    <source>
        <dbReference type="SAM" id="MobiDB-lite"/>
    </source>
</evidence>
<feature type="domain" description="CBM21" evidence="2">
    <location>
        <begin position="203"/>
        <end position="347"/>
    </location>
</feature>
<feature type="region of interest" description="Disordered" evidence="1">
    <location>
        <begin position="92"/>
        <end position="114"/>
    </location>
</feature>
<dbReference type="InterPro" id="IPR050782">
    <property type="entry name" value="PP1_regulatory_subunit_3"/>
</dbReference>
<dbReference type="AlphaFoldDB" id="A0A1X2I331"/>
<dbReference type="GO" id="GO:0000164">
    <property type="term" value="C:protein phosphatase type 1 complex"/>
    <property type="evidence" value="ECO:0007669"/>
    <property type="project" value="TreeGrafter"/>
</dbReference>
<proteinExistence type="predicted"/>
<protein>
    <submittedName>
        <fullName evidence="3">Putative phosphatase regulatory subunit-domain-containing protein</fullName>
    </submittedName>
</protein>
<dbReference type="PANTHER" id="PTHR12307:SF36">
    <property type="entry name" value="GLYCOGEN-BINDING SUBUNIT 76A"/>
    <property type="match status" value="1"/>
</dbReference>
<dbReference type="STRING" id="90262.A0A1X2I331"/>
<sequence length="487" mass="54009">MSFINFSRQSTNDHSDWARQAEQTIYANNTGNNVFLSANHPQDIPQTGEQIESMRTHSQANKALDKRRSLEVNLDPALCQHLQEDSSVEAPCRQQQKHMSTSTANNDDFSTNDTEIRMKGTKSQANNLKSSIRQVSSAPTSPHQKPINQKRGGGKSVKFNPFHLEKVCVFQGTQSPSEVPRSDEIKCAPFKVVYSQWPPIQHTLFQHQQNVQLKRSLKIRDGGSTLRGQVLVRNLGYEKQVEIRYTLDGWQTVNNVMAEYQHSHGTLDTFAYDIHIEQGMADRGNLRATVDLAVRYTVAIINNGMGDYSSKSISSSSTDNNHHSHLYKHGTKETFWDNNDGHNYQLQVVETSGTKSTYNKALTTSSSLTVPDPGSDSFDDTRGTHYLDTDLHLSTSSIASSSNSRYDFGQSIIKAKHMAKPSSSSSGHQVTPQRETQSTPSSPGTDAFYASGTQSLTSSSYSDLVKKYCFYGSQDTSSPSTALSING</sequence>
<dbReference type="Pfam" id="PF03370">
    <property type="entry name" value="CBM_21"/>
    <property type="match status" value="1"/>
</dbReference>
<feature type="compositionally biased region" description="Polar residues" evidence="1">
    <location>
        <begin position="421"/>
        <end position="444"/>
    </location>
</feature>
<dbReference type="InterPro" id="IPR038175">
    <property type="entry name" value="CBM21_dom_sf"/>
</dbReference>
<feature type="compositionally biased region" description="Polar residues" evidence="1">
    <location>
        <begin position="93"/>
        <end position="113"/>
    </location>
</feature>
<feature type="region of interest" description="Disordered" evidence="1">
    <location>
        <begin position="417"/>
        <end position="452"/>
    </location>
</feature>
<gene>
    <name evidence="3" type="ORF">BCR42DRAFT_455533</name>
</gene>
<feature type="compositionally biased region" description="Polar residues" evidence="1">
    <location>
        <begin position="132"/>
        <end position="147"/>
    </location>
</feature>
<evidence type="ECO:0000259" key="2">
    <source>
        <dbReference type="PROSITE" id="PS51159"/>
    </source>
</evidence>
<dbReference type="PANTHER" id="PTHR12307">
    <property type="entry name" value="PROTEIN PHOSPHATASE 1 REGULATORY SUBUNIT"/>
    <property type="match status" value="1"/>
</dbReference>
<organism evidence="3 4">
    <name type="scientific">Absidia repens</name>
    <dbReference type="NCBI Taxonomy" id="90262"/>
    <lineage>
        <taxon>Eukaryota</taxon>
        <taxon>Fungi</taxon>
        <taxon>Fungi incertae sedis</taxon>
        <taxon>Mucoromycota</taxon>
        <taxon>Mucoromycotina</taxon>
        <taxon>Mucoromycetes</taxon>
        <taxon>Mucorales</taxon>
        <taxon>Cunninghamellaceae</taxon>
        <taxon>Absidia</taxon>
    </lineage>
</organism>
<dbReference type="PROSITE" id="PS51159">
    <property type="entry name" value="CBM21"/>
    <property type="match status" value="1"/>
</dbReference>
<dbReference type="OrthoDB" id="1881at2759"/>
<dbReference type="GO" id="GO:2001069">
    <property type="term" value="F:glycogen binding"/>
    <property type="evidence" value="ECO:0007669"/>
    <property type="project" value="TreeGrafter"/>
</dbReference>
<reference evidence="3 4" key="1">
    <citation type="submission" date="2016-07" db="EMBL/GenBank/DDBJ databases">
        <title>Pervasive Adenine N6-methylation of Active Genes in Fungi.</title>
        <authorList>
            <consortium name="DOE Joint Genome Institute"/>
            <person name="Mondo S.J."/>
            <person name="Dannebaum R.O."/>
            <person name="Kuo R.C."/>
            <person name="Labutti K."/>
            <person name="Haridas S."/>
            <person name="Kuo A."/>
            <person name="Salamov A."/>
            <person name="Ahrendt S.R."/>
            <person name="Lipzen A."/>
            <person name="Sullivan W."/>
            <person name="Andreopoulos W.B."/>
            <person name="Clum A."/>
            <person name="Lindquist E."/>
            <person name="Daum C."/>
            <person name="Ramamoorthy G.K."/>
            <person name="Gryganskyi A."/>
            <person name="Culley D."/>
            <person name="Magnuson J.K."/>
            <person name="James T.Y."/>
            <person name="O'Malley M.A."/>
            <person name="Stajich J.E."/>
            <person name="Spatafora J.W."/>
            <person name="Visel A."/>
            <person name="Grigoriev I.V."/>
        </authorList>
    </citation>
    <scope>NUCLEOTIDE SEQUENCE [LARGE SCALE GENOMIC DNA]</scope>
    <source>
        <strain evidence="3 4">NRRL 1336</strain>
    </source>
</reference>
<feature type="region of interest" description="Disordered" evidence="1">
    <location>
        <begin position="132"/>
        <end position="155"/>
    </location>
</feature>
<dbReference type="EMBL" id="MCGE01000031">
    <property type="protein sequence ID" value="ORZ08352.1"/>
    <property type="molecule type" value="Genomic_DNA"/>
</dbReference>